<dbReference type="InterPro" id="IPR015919">
    <property type="entry name" value="Cadherin-like_sf"/>
</dbReference>
<dbReference type="RefSeq" id="WP_347307866.1">
    <property type="nucleotide sequence ID" value="NZ_JBAJEX010000003.1"/>
</dbReference>
<dbReference type="Pfam" id="PF06594">
    <property type="entry name" value="HCBP_related"/>
    <property type="match status" value="6"/>
</dbReference>
<dbReference type="Pfam" id="PF05345">
    <property type="entry name" value="He_PIG"/>
    <property type="match status" value="8"/>
</dbReference>
<keyword evidence="7" id="KW-1185">Reference proteome</keyword>
<feature type="domain" description="Dystroglycan-type cadherin-like" evidence="5">
    <location>
        <begin position="2649"/>
        <end position="2748"/>
    </location>
</feature>
<accession>A0ABV0EDX2</accession>
<dbReference type="SUPFAM" id="SSF49313">
    <property type="entry name" value="Cadherin-like"/>
    <property type="match status" value="10"/>
</dbReference>
<feature type="domain" description="Dystroglycan-type cadherin-like" evidence="5">
    <location>
        <begin position="4151"/>
        <end position="4253"/>
    </location>
</feature>
<dbReference type="Gene3D" id="2.60.40.10">
    <property type="entry name" value="Immunoglobulins"/>
    <property type="match status" value="13"/>
</dbReference>
<dbReference type="Gene3D" id="2.150.10.10">
    <property type="entry name" value="Serralysin-like metalloprotease, C-terminal"/>
    <property type="match status" value="15"/>
</dbReference>
<dbReference type="SUPFAM" id="SSF51120">
    <property type="entry name" value="beta-Roll"/>
    <property type="match status" value="14"/>
</dbReference>
<dbReference type="InterPro" id="IPR040853">
    <property type="entry name" value="RapA2_cadherin-like"/>
</dbReference>
<feature type="region of interest" description="Disordered" evidence="4">
    <location>
        <begin position="4251"/>
        <end position="4300"/>
    </location>
</feature>
<feature type="compositionally biased region" description="Polar residues" evidence="4">
    <location>
        <begin position="799"/>
        <end position="811"/>
    </location>
</feature>
<feature type="region of interest" description="Disordered" evidence="4">
    <location>
        <begin position="799"/>
        <end position="862"/>
    </location>
</feature>
<organism evidence="6 7">
    <name type="scientific">Thiobacter aerophilum</name>
    <dbReference type="NCBI Taxonomy" id="3121275"/>
    <lineage>
        <taxon>Bacteria</taxon>
        <taxon>Pseudomonadati</taxon>
        <taxon>Pseudomonadota</taxon>
        <taxon>Betaproteobacteria</taxon>
        <taxon>Burkholderiales</taxon>
        <taxon>Thiobacteraceae</taxon>
        <taxon>Thiobacter</taxon>
    </lineage>
</organism>
<evidence type="ECO:0000256" key="4">
    <source>
        <dbReference type="SAM" id="MobiDB-lite"/>
    </source>
</evidence>
<feature type="domain" description="Dystroglycan-type cadherin-like" evidence="5">
    <location>
        <begin position="2749"/>
        <end position="2867"/>
    </location>
</feature>
<dbReference type="EMBL" id="JBAJEX010000003">
    <property type="protein sequence ID" value="MEO1766759.1"/>
    <property type="molecule type" value="Genomic_DNA"/>
</dbReference>
<feature type="domain" description="Dystroglycan-type cadherin-like" evidence="5">
    <location>
        <begin position="3942"/>
        <end position="4044"/>
    </location>
</feature>
<dbReference type="InterPro" id="IPR018511">
    <property type="entry name" value="Hemolysin-typ_Ca-bd_CS"/>
</dbReference>
<feature type="domain" description="Dystroglycan-type cadherin-like" evidence="5">
    <location>
        <begin position="3105"/>
        <end position="3206"/>
    </location>
</feature>
<dbReference type="PANTHER" id="PTHR38340:SF1">
    <property type="entry name" value="S-LAYER PROTEIN"/>
    <property type="match status" value="1"/>
</dbReference>
<feature type="domain" description="Dystroglycan-type cadherin-like" evidence="5">
    <location>
        <begin position="3308"/>
        <end position="3408"/>
    </location>
</feature>
<feature type="domain" description="Dystroglycan-type cadherin-like" evidence="5">
    <location>
        <begin position="2986"/>
        <end position="3104"/>
    </location>
</feature>
<dbReference type="Pfam" id="PF17803">
    <property type="entry name" value="Cadherin_4"/>
    <property type="match status" value="3"/>
</dbReference>
<reference evidence="6 7" key="1">
    <citation type="submission" date="2024-02" db="EMBL/GenBank/DDBJ databases">
        <title>New thermophilic sulfur-oxidizing bacteria from a hot springs of the Uzon caldera (Kamchatka, Russia).</title>
        <authorList>
            <person name="Dukat A.M."/>
            <person name="Elcheninov A.G."/>
            <person name="Frolov E.N."/>
        </authorList>
    </citation>
    <scope>NUCLEOTIDE SEQUENCE [LARGE SCALE GENOMIC DNA]</scope>
    <source>
        <strain evidence="6 7">AK1</strain>
    </source>
</reference>
<dbReference type="NCBIfam" id="NF012211">
    <property type="entry name" value="tand_rpt_95"/>
    <property type="match status" value="1"/>
</dbReference>
<feature type="domain" description="Dystroglycan-type cadherin-like" evidence="5">
    <location>
        <begin position="3207"/>
        <end position="3307"/>
    </location>
</feature>
<sequence>MVVESDDIGNADRIVMEGYRDEVRFERAGDDLLVRIADTEDRLTIRRFFADEAAVVEFFDFSDGSLSADEVRAGLLLGTEGNDHIIGYATDDTLSGGTGNDRLDGGDGSDTYVFARGDGRDVIADSGTAGEDVIRFDADILPADVAVTRNESDLLLVLRGSGERVIVEGWFGNTGPSIESVVFADGTVWSPAELTAWALAPVAPSGGDAFLVGSDADDVIEAGAGNDEIHALAGNDVLSGGPGNDLLSGGSGDDTYEYALGDGSDIIADEGRGDTDSLSLGEGIGPEQVVVKRDAANLYLQLPDGETITVENWFGDAANRLGAVQFADGTTWDAEAIATLANTPSDGDDFIMGGSADEFIDGLAGNDVIQGLDGNDSLVGGTGSDLLDGGRGDDVYVFNAGDGSDRIVDVEGHDRLRFGEGIAPEDLQVFADADGAIVLQRYGTEDRVRIPAKVSNQWGDISVRPLIEAIEFADGSTWTADDVTGYAMTKPTTGTDWLRGSDRSEIIDGLGGSDYASGGLGDDRYVFKPGYGQLTIRDDDWNNGGGDALIFGEGIAPDDLVVRREYDSLILEVAGTDDRVRIESQFSLGHTANRIERFVFADGTEWTIQDVELRLVVPEGTSGADHIYGSGRNDTIQGLGGDDMLEGGAGDDVLDGGSGADQLYGGDGNDTLISGASTASDLDQERDYDWGYWYNSAHDSLAGGAGDDTYVINADSGYDQISDTEGANRIVLGAGLSAENVIISAGSGWGHSGQTRIDFGPGAVYVDVGSRIDRIESADGVVITAADFDRYRLTSTSGTSGADVLTGTQGPDSIYGGDGNDVIHGGAGRDSLRGGTGNDRLFGDSGDDTIEDGEGDNFINGGAGNDTLSGRGYLSGGAGDDALSGDGILDGGAGNDRLNVNSGAVILFGTGSGNDVIENAAYAQGFVVRTDVEATEVEIVGGLLDGLEVPLTLRIVATGESLTGINGAASIVFADGSVWSAADIAAQTRMPQPVATSGNDTLLGSSGDDLLAAGGGDDHVAGGAGADVLDGGAGNDTLLGGDGNDVLLGGDGNDQLTGGGFDDQLFGGAGSDTLNGGDGNDVLDGGAGNDYYEGSAGIDTIRFGRGSGYDTFSAGVDGAQSPLTIIEMGADVLPGDISVARIGASLQFSVAGGADTLNMSYWLAQAQPASALEVRFADGTVWHTEAVLAMLPEGLGDFRDNTLIGSNQSESIEGYGGNDDISGAAGGDYLSGASGDDRLFGDAGDDYLNGGDGADALFGGDGNDQLDGGNGADALFGGDGNDTLNGGSGADLLDGGMGKDVISAGDRGYDSGASTDTIVFGFGSGEDTLASSDSRDVIQLGDGVRPQDVEIKVSGSELQIRLAGGSDMLRISGWVYASDRVSTLRFADGSELDLRASPSGVVIGSEAADSITDVEASPFDDRVYGQGGNDRLYGGYGDDVIHGGDGNDFLAGGSGRNVLDGGAGNDTYDLTGGSDTLVFGFNAGQDYFYGSYSTDQPQTIRLESNVEPGDVLIKDVWFDENGGSFSLGLKGSPATLSGFRFKIDQNGNPIIASRLVFGDGTVIEGKDVLQTLYRPAATAGSDYLLDTSGNDVIDAGDGSDVVLGGTGDDRLFGGAGNDTLSGGSGDDVLVGGAGDDALVGGEGHDIYRLEAGFGRDTIEVQSNAESLDVIEFGEGIRPEDVVVSSFDEAAFPWRHFLVLDVPGSGSQVRIENGWATGYGSSGSALNLAGIHFADGTTWQSADIAARLLAATPGNDSLQGSTGSDYIAAQDGNTVIYGAEGDDVLLGGAGNDLIEGGDGKDRLQGGDGDDQLTGGAGSDLLLGGRGQDMLIGGNGSDVYRFGRGDGQDVVGDFGSGLKDVDTIEFGAGITLADVSREIVDGSLVLHIAGGADSITIMGFDRPLMAIERIRFVDGTIIDPITWAARSNDLVVNVGDGVREVAGDTRYDSLRFGTSIDPDTVTASREGADLVVVSGADGVRFTAWFNDSVSQPVLQARFADGTVWNAEDLSRRASTLIGTDGADHLVASAGFPAHVSGGAGNDTLVGSHGDDVLMGGDGNDVLIGGMGTDLLVGGDGDDLYIVDDLSEVVELPGGGSDTVRLTTTQDIIVTGEIENFEVLGTAPVKLIGNAANNRLVGNSANNRIEGGAGNDSLDGGAGADTLTGGTGDDRYVVDNAADTVVELAGEGNDTVAATISWTITAGSNIENIELLGEANLTATGDEGANVLIGNAGRNFLRGMGGNDTLNGGGNADVLYGGQGDDLYLVDDAGDSVIELTGEGHDSVLATASFALPEFVEDLTLGGSANIDGTGNAGDNRIRGNAGNNTLAGAAGNDLLDGGAGNDMLYGGAGNDSYVFGRGYAQDLVLENGAASAGDRLRLGAGVAPTDLLLRRNGDDLLISVRDTSDRLTVRNYWQAASLVETIEFADGTTWGQSEVEAALAATPANTDPEVIAAAADQTVDVGHSFEFSVAGVFGDQDAGDVLIPKVTLANGDPLPGWLSFDAVSRTFRGTPGEGDVGTISIVVQVSDSANRVVSDQFDLSIRNPNDTSPIVFRPLADQHGRQDQALSFSLPEDAFKDFDVGDTLSYSATLAGGAALPRWLSFDPVRKSFSGTPGKDDVGTLAVAVTARDSRGRTASDVFDIVVEDANDPPRVQRLVTDQIVWQGQSIDVALPADLFIDREGDSVSIQVTLANGEPLPAWLSYDPDTSRISGTTQSDSVGITTIRITGTDSNGLAAYEDFDVVVGDVNDAPVLTAPVGTLTAREGQSAVLRLPTDLFTDPDRGDTLTYRLERLSAPPYAKSSFTLDSTNGALTLRSTTPSSYYGPFVYSSLDYWDIGTWTFKLTAEDRLGLTTSAEFTVDVQAAGINHIPVVATSSSQPWNVYGQVWDANRGVWQWSYAAQTSVVVTMGDSMQVSLPGFVDVDGDLLSISILPQGSATADGWVYNSGTGTLQYQGAAPLPRSQVFDIIADDGRGGRSLTKFSVVANRTPIIEDIPEIVVREHQAFSMTLPDSTFSDPDGDPVSTSGTAIRTYNPLSRQYEILAYYDPSTKTIIGQAGDFGVGTFYLTLTASDSFSKSGSEPDGNAHAWVSNPTKQVKITVLNEYDAPRLLAPLSDVSVQEDQSLYLSTSNAFYELDRDQTLRYSASLSNGDPLPAWLSFDPATGVLSGVPRTDQVGNYSIRITATDLVGTSIADDFDLAVTLAQRNHAPRLAVPVADQIYRRDQTFSFQLPRNTFSDIDAGDTLSYRALQDNGSPLPSWIQFDAATLTFSGHVPAGQRAPTEIRIVATDSQGAEAADVFSIGIDERTLPPVVTTPVADQIALEDAPFSLSLPAGVFTDPEASGSLTLSATLLDGRPLPAWLSFDAGTATISGTPGNADVGALQVRITATEPDGGTASDSFQLTVQNVNDAPVATGESYTLDANAVLDLTSEALLANDYDIDPTHDTLTISAVGDAEHGSVELMADGRVRFTPEQGYAGQAGFSYTVSDGQGGNTTAHVQIDVTPVQVARAPVALDGDIALAEDSSRILTAADFAFADPDGPHTLQAVVIVAAPVAGRLLLNGAIVADGTVVLRSQLDAGLLVFTPDADAHGAAYGRIEFRVDNGLVSANAGVLTLDVDPVNDAPQAVSDSASIDEDAATPVTGSLLANDRDVDAGTNLKVVAPGTYAGRYGSLELNADGSYSYSLDSGLDEVQALASGEILTETFAYRVTDGAGSDGAELSIRIHGRNDLPEIQADEGLISEDDPAALELDLLANDRDIDHGTTLRIADPGSQTGSYGRLDVAADGTASYRLDNGNSAVQALGTGQNQLERFTVTVSDGEASVANEITIVVQGLNDAPVVTADIEAISEDTTAPLTGNVLGNDIDVDADTVLQVGDPGSRIGSYGTLNLAADGQYSYTLADTNAVQSLAAGEVAHESFSYTATDGLTSTGSTLDIAVVGQNDAPIVARQIGAQSAQSGQAFSFQFDADAFIDVDHGDTLAYSATQTDGSALPSWLQFDAATRTFSGTPAAEDAGSVSVVLTATDHAGAAVSQVFSVTVAGTQIDQAPVTAFDANAVSEDSVLVAWGNVLANDVDPEGKPLSVVNAGVRNGQWGQLWLTSYGSYQYALNNASSAVQSLAGGQTVYEHFAYQASDGVNSTPGELTIAITGKNDVPLLKEPLGNKSIAPNNNVCWKIPSGSFIDIDQGDQLSYSATLSNGKPLPSWLKFDAATQIFSGTAPASARGRIDVRVTVSDGHGEDSTASDVFSIRFGNQTVVPTDQKGNEGLGNGGDAAPPGHESNLNDGAGTSPGQPGRKHGGEGEDDLLGRFLDSFKREGKSQQPAWPLIDRRWFEPWDKPGQASGQTPQGQLTHDVARHWAELTHALNRLDAERQSAPAWSHVNQGADLAGLAPWMHRGEPGMRHGVDAVSLAASGTHLKGFVGLREGMSTLTC</sequence>
<evidence type="ECO:0000313" key="7">
    <source>
        <dbReference type="Proteomes" id="UP001482231"/>
    </source>
</evidence>
<dbReference type="PROSITE" id="PS00330">
    <property type="entry name" value="HEMOLYSIN_CALCIUM"/>
    <property type="match status" value="29"/>
</dbReference>
<evidence type="ECO:0000256" key="1">
    <source>
        <dbReference type="ARBA" id="ARBA00004613"/>
    </source>
</evidence>
<evidence type="ECO:0000313" key="6">
    <source>
        <dbReference type="EMBL" id="MEO1766759.1"/>
    </source>
</evidence>
<feature type="domain" description="Dystroglycan-type cadherin-like" evidence="5">
    <location>
        <begin position="2447"/>
        <end position="2546"/>
    </location>
</feature>
<dbReference type="InterPro" id="IPR050557">
    <property type="entry name" value="RTX_toxin/Mannuronan_C5-epim"/>
</dbReference>
<dbReference type="PRINTS" id="PR00313">
    <property type="entry name" value="CABNDNGRPT"/>
</dbReference>
<dbReference type="Pfam" id="PF00353">
    <property type="entry name" value="HemolysinCabind"/>
    <property type="match status" value="23"/>
</dbReference>
<protein>
    <submittedName>
        <fullName evidence="6">Ig domain-containing protein</fullName>
    </submittedName>
</protein>
<dbReference type="InterPro" id="IPR013783">
    <property type="entry name" value="Ig-like_fold"/>
</dbReference>
<dbReference type="NCBIfam" id="TIGR01965">
    <property type="entry name" value="VCBS_repeat"/>
    <property type="match status" value="4"/>
</dbReference>
<comment type="caution">
    <text evidence="6">The sequence shown here is derived from an EMBL/GenBank/DDBJ whole genome shotgun (WGS) entry which is preliminary data.</text>
</comment>
<proteinExistence type="predicted"/>
<dbReference type="InterPro" id="IPR010566">
    <property type="entry name" value="Haemolys_ca-bd"/>
</dbReference>
<dbReference type="InterPro" id="IPR010221">
    <property type="entry name" value="VCBS_dom"/>
</dbReference>
<dbReference type="Proteomes" id="UP001482231">
    <property type="component" value="Unassembled WGS sequence"/>
</dbReference>
<feature type="domain" description="Dystroglycan-type cadherin-like" evidence="5">
    <location>
        <begin position="2548"/>
        <end position="2648"/>
    </location>
</feature>
<dbReference type="InterPro" id="IPR001343">
    <property type="entry name" value="Hemolysn_Ca-bd"/>
</dbReference>
<dbReference type="PANTHER" id="PTHR38340">
    <property type="entry name" value="S-LAYER PROTEIN"/>
    <property type="match status" value="1"/>
</dbReference>
<gene>
    <name evidence="6" type="ORF">V6E02_05985</name>
</gene>
<dbReference type="CDD" id="cd11304">
    <property type="entry name" value="Cadherin_repeat"/>
    <property type="match status" value="1"/>
</dbReference>
<dbReference type="SMART" id="SM00736">
    <property type="entry name" value="CADG"/>
    <property type="match status" value="10"/>
</dbReference>
<keyword evidence="3" id="KW-0106">Calcium</keyword>
<dbReference type="InterPro" id="IPR006644">
    <property type="entry name" value="Cadg"/>
</dbReference>
<evidence type="ECO:0000256" key="2">
    <source>
        <dbReference type="ARBA" id="ARBA00022525"/>
    </source>
</evidence>
<feature type="compositionally biased region" description="Acidic residues" evidence="4">
    <location>
        <begin position="845"/>
        <end position="855"/>
    </location>
</feature>
<comment type="subcellular location">
    <subcellularLocation>
        <location evidence="1">Secreted</location>
    </subcellularLocation>
</comment>
<dbReference type="Pfam" id="PF17963">
    <property type="entry name" value="Big_9"/>
    <property type="match status" value="2"/>
</dbReference>
<keyword evidence="2" id="KW-0964">Secreted</keyword>
<evidence type="ECO:0000259" key="5">
    <source>
        <dbReference type="SMART" id="SM00736"/>
    </source>
</evidence>
<name>A0ABV0EDX2_9BURK</name>
<dbReference type="InterPro" id="IPR011049">
    <property type="entry name" value="Serralysin-like_metalloprot_C"/>
</dbReference>
<evidence type="ECO:0000256" key="3">
    <source>
        <dbReference type="ARBA" id="ARBA00022837"/>
    </source>
</evidence>